<organism evidence="1">
    <name type="scientific">bioreactor metagenome</name>
    <dbReference type="NCBI Taxonomy" id="1076179"/>
    <lineage>
        <taxon>unclassified sequences</taxon>
        <taxon>metagenomes</taxon>
        <taxon>ecological metagenomes</taxon>
    </lineage>
</organism>
<accession>A0A645IZ50</accession>
<protein>
    <submittedName>
        <fullName evidence="1">Uncharacterized protein</fullName>
    </submittedName>
</protein>
<dbReference type="EMBL" id="VSSQ01126143">
    <property type="protein sequence ID" value="MPN56132.1"/>
    <property type="molecule type" value="Genomic_DNA"/>
</dbReference>
<evidence type="ECO:0000313" key="1">
    <source>
        <dbReference type="EMBL" id="MPN56132.1"/>
    </source>
</evidence>
<reference evidence="1" key="1">
    <citation type="submission" date="2019-08" db="EMBL/GenBank/DDBJ databases">
        <authorList>
            <person name="Kucharzyk K."/>
            <person name="Murdoch R.W."/>
            <person name="Higgins S."/>
            <person name="Loffler F."/>
        </authorList>
    </citation>
    <scope>NUCLEOTIDE SEQUENCE</scope>
</reference>
<proteinExistence type="predicted"/>
<name>A0A645IZ50_9ZZZZ</name>
<sequence>MAHEVEADGVVRHLVECESVREIPVIVVSCAPAEIEKAELPAVLPEDRQAAVQAVIKAVPVCVREDGVDHCVEIIPILIAPLGDKIGIPVEIDRLVVARGKTARPQRLGVFHAGGVAAKEVDIEAEGTAVKGLLILSQKIRHGDGELRLAQGRLHGRRGGAFA</sequence>
<comment type="caution">
    <text evidence="1">The sequence shown here is derived from an EMBL/GenBank/DDBJ whole genome shotgun (WGS) entry which is preliminary data.</text>
</comment>
<gene>
    <name evidence="1" type="ORF">SDC9_203818</name>
</gene>
<dbReference type="AlphaFoldDB" id="A0A645IZ50"/>